<feature type="domain" description="SLH" evidence="1">
    <location>
        <begin position="95"/>
        <end position="162"/>
    </location>
</feature>
<protein>
    <recommendedName>
        <fullName evidence="1">SLH domain-containing protein</fullName>
    </recommendedName>
</protein>
<dbReference type="Pfam" id="PF00395">
    <property type="entry name" value="SLH"/>
    <property type="match status" value="2"/>
</dbReference>
<dbReference type="InterPro" id="IPR051465">
    <property type="entry name" value="Cell_Envelope_Struct_Comp"/>
</dbReference>
<evidence type="ECO:0000313" key="2">
    <source>
        <dbReference type="EMBL" id="OGC35348.1"/>
    </source>
</evidence>
<dbReference type="InterPro" id="IPR001119">
    <property type="entry name" value="SLH_dom"/>
</dbReference>
<reference evidence="2 3" key="1">
    <citation type="journal article" date="2016" name="Nat. Commun.">
        <title>Thousands of microbial genomes shed light on interconnected biogeochemical processes in an aquifer system.</title>
        <authorList>
            <person name="Anantharaman K."/>
            <person name="Brown C.T."/>
            <person name="Hug L.A."/>
            <person name="Sharon I."/>
            <person name="Castelle C.J."/>
            <person name="Probst A.J."/>
            <person name="Thomas B.C."/>
            <person name="Singh A."/>
            <person name="Wilkins M.J."/>
            <person name="Karaoz U."/>
            <person name="Brodie E.L."/>
            <person name="Williams K.H."/>
            <person name="Hubbard S.S."/>
            <person name="Banfield J.F."/>
        </authorList>
    </citation>
    <scope>NUCLEOTIDE SEQUENCE [LARGE SCALE GENOMIC DNA]</scope>
</reference>
<dbReference type="PANTHER" id="PTHR43308">
    <property type="entry name" value="OUTER MEMBRANE PROTEIN ALPHA-RELATED"/>
    <property type="match status" value="1"/>
</dbReference>
<evidence type="ECO:0000259" key="1">
    <source>
        <dbReference type="PROSITE" id="PS51272"/>
    </source>
</evidence>
<dbReference type="Proteomes" id="UP000177309">
    <property type="component" value="Unassembled WGS sequence"/>
</dbReference>
<evidence type="ECO:0000313" key="3">
    <source>
        <dbReference type="Proteomes" id="UP000177309"/>
    </source>
</evidence>
<dbReference type="NCBIfam" id="NF041940">
    <property type="entry name" value="choice_anch_X"/>
    <property type="match status" value="1"/>
</dbReference>
<dbReference type="PROSITE" id="PS51272">
    <property type="entry name" value="SLH"/>
    <property type="match status" value="2"/>
</dbReference>
<dbReference type="AlphaFoldDB" id="A0A1F4TRR8"/>
<sequence length="410" mass="45842">MRKIGIFIVVLFLFVAAVSADLRITQPKDKTITLKQVLNLEISGKNLGELSINNQLVGLGLNDSFACALFLRDGKNYVKVSGSKGDTKALRILKLKTFPDIEELYNGKKFWGKSIVVSMATLGYIEGYPDRYFYPTNAIARGEFASWLARVKKMPLPDLSKDVFYDVPKEHWRAKHIKAVLEAGYMTGISADNFGLDDFLLRREAAKIAVLAEGFPLHEFQPVFVDVAADSQYAQYIYTAFANGLVEGVSRKIKAYDPDRELRRVEAAALLSRFKQVKQEMVRLYNFNQGYNEENFCRVNIAPGILSFAVKPKEIEVGKKSVIRFNLELSPRGNFFPVSKVLIDLSPLGGLPDVELYDDGTNGDKVKGDSIYSLNVSLTPEKKGQNIINATVVDELGWESQATTSLRIVK</sequence>
<dbReference type="PANTHER" id="PTHR43308:SF5">
    <property type="entry name" value="S-LAYER PROTEIN _ PEPTIDOGLYCAN ENDO-BETA-N-ACETYLGLUCOSAMINIDASE"/>
    <property type="match status" value="1"/>
</dbReference>
<name>A0A1F4TRR8_UNCSA</name>
<accession>A0A1F4TRR8</accession>
<proteinExistence type="predicted"/>
<organism evidence="2 3">
    <name type="scientific">candidate division WOR-1 bacterium RIFOXYC2_FULL_41_25</name>
    <dbReference type="NCBI Taxonomy" id="1802586"/>
    <lineage>
        <taxon>Bacteria</taxon>
        <taxon>Bacillati</taxon>
        <taxon>Saganbacteria</taxon>
    </lineage>
</organism>
<dbReference type="EMBL" id="MEUI01000003">
    <property type="protein sequence ID" value="OGC35348.1"/>
    <property type="molecule type" value="Genomic_DNA"/>
</dbReference>
<gene>
    <name evidence="2" type="ORF">A2462_06995</name>
</gene>
<feature type="domain" description="SLH" evidence="1">
    <location>
        <begin position="220"/>
        <end position="285"/>
    </location>
</feature>
<comment type="caution">
    <text evidence="2">The sequence shown here is derived from an EMBL/GenBank/DDBJ whole genome shotgun (WGS) entry which is preliminary data.</text>
</comment>